<gene>
    <name evidence="8" type="ORF">J8J14_15775</name>
</gene>
<dbReference type="InterPro" id="IPR002010">
    <property type="entry name" value="T3SS_IM_R"/>
</dbReference>
<dbReference type="EMBL" id="JAGIZB010000015">
    <property type="protein sequence ID" value="MBP0446232.1"/>
    <property type="molecule type" value="Genomic_DNA"/>
</dbReference>
<protein>
    <submittedName>
        <fullName evidence="8">Flagellar biosynthetic protein FliR</fullName>
    </submittedName>
</protein>
<dbReference type="Pfam" id="PF01311">
    <property type="entry name" value="Bac_export_1"/>
    <property type="match status" value="1"/>
</dbReference>
<dbReference type="PRINTS" id="PR00953">
    <property type="entry name" value="TYPE3IMRPROT"/>
</dbReference>
<evidence type="ECO:0000256" key="7">
    <source>
        <dbReference type="SAM" id="Phobius"/>
    </source>
</evidence>
<comment type="subcellular location">
    <subcellularLocation>
        <location evidence="1">Cell membrane</location>
        <topology evidence="1">Multi-pass membrane protein</topology>
    </subcellularLocation>
</comment>
<evidence type="ECO:0000256" key="1">
    <source>
        <dbReference type="ARBA" id="ARBA00004651"/>
    </source>
</evidence>
<feature type="transmembrane region" description="Helical" evidence="7">
    <location>
        <begin position="43"/>
        <end position="61"/>
    </location>
</feature>
<feature type="transmembrane region" description="Helical" evidence="7">
    <location>
        <begin position="97"/>
        <end position="116"/>
    </location>
</feature>
<feature type="transmembrane region" description="Helical" evidence="7">
    <location>
        <begin position="193"/>
        <end position="211"/>
    </location>
</feature>
<keyword evidence="8" id="KW-0966">Cell projection</keyword>
<comment type="similarity">
    <text evidence="2">Belongs to the FliR/MopE/SpaR family.</text>
</comment>
<keyword evidence="4 7" id="KW-0812">Transmembrane</keyword>
<evidence type="ECO:0000256" key="3">
    <source>
        <dbReference type="ARBA" id="ARBA00022475"/>
    </source>
</evidence>
<feature type="transmembrane region" description="Helical" evidence="7">
    <location>
        <begin position="128"/>
        <end position="148"/>
    </location>
</feature>
<evidence type="ECO:0000256" key="2">
    <source>
        <dbReference type="ARBA" id="ARBA00009772"/>
    </source>
</evidence>
<dbReference type="Proteomes" id="UP000681594">
    <property type="component" value="Unassembled WGS sequence"/>
</dbReference>
<sequence>MSEAMLLQALPDLAFGAVLLLARLGAAAMILPGLGEGDVPASVRLGFALALVPLLLPLLAPGLPATPDMPAEALWLLALEVLTGLWIGGLARLLALSLSVALQAAALLLGLSALLVPDAQLGGGASALGRLGTLAAAVLILSTGLHGLPLRALAESYALMPPGAPWPAGDAASEIAASGAAMLALALRLAAPFIIAAVTINLAMALIARVAPSVQVFFIAAPGQILAGLALLALLGPAILASFHQTLQAGWSNLPGLR</sequence>
<feature type="transmembrane region" description="Helical" evidence="7">
    <location>
        <begin position="73"/>
        <end position="91"/>
    </location>
</feature>
<evidence type="ECO:0000313" key="9">
    <source>
        <dbReference type="Proteomes" id="UP000681594"/>
    </source>
</evidence>
<keyword evidence="8" id="KW-0969">Cilium</keyword>
<keyword evidence="3" id="KW-1003">Cell membrane</keyword>
<dbReference type="PANTHER" id="PTHR30065">
    <property type="entry name" value="FLAGELLAR BIOSYNTHETIC PROTEIN FLIR"/>
    <property type="match status" value="1"/>
</dbReference>
<keyword evidence="6 7" id="KW-0472">Membrane</keyword>
<accession>A0ABS4AGS9</accession>
<evidence type="ECO:0000256" key="4">
    <source>
        <dbReference type="ARBA" id="ARBA00022692"/>
    </source>
</evidence>
<reference evidence="8 9" key="1">
    <citation type="submission" date="2021-03" db="EMBL/GenBank/DDBJ databases">
        <authorList>
            <person name="So Y."/>
        </authorList>
    </citation>
    <scope>NUCLEOTIDE SEQUENCE [LARGE SCALE GENOMIC DNA]</scope>
    <source>
        <strain evidence="8 9">SSH11</strain>
    </source>
</reference>
<name>A0ABS4AGS9_9PROT</name>
<evidence type="ECO:0000256" key="5">
    <source>
        <dbReference type="ARBA" id="ARBA00022989"/>
    </source>
</evidence>
<evidence type="ECO:0000256" key="6">
    <source>
        <dbReference type="ARBA" id="ARBA00023136"/>
    </source>
</evidence>
<proteinExistence type="inferred from homology"/>
<keyword evidence="5 7" id="KW-1133">Transmembrane helix</keyword>
<comment type="caution">
    <text evidence="8">The sequence shown here is derived from an EMBL/GenBank/DDBJ whole genome shotgun (WGS) entry which is preliminary data.</text>
</comment>
<keyword evidence="8" id="KW-0282">Flagellum</keyword>
<organism evidence="8 9">
    <name type="scientific">Pararoseomonas baculiformis</name>
    <dbReference type="NCBI Taxonomy" id="2820812"/>
    <lineage>
        <taxon>Bacteria</taxon>
        <taxon>Pseudomonadati</taxon>
        <taxon>Pseudomonadota</taxon>
        <taxon>Alphaproteobacteria</taxon>
        <taxon>Acetobacterales</taxon>
        <taxon>Acetobacteraceae</taxon>
        <taxon>Pararoseomonas</taxon>
    </lineage>
</organism>
<feature type="transmembrane region" description="Helical" evidence="7">
    <location>
        <begin position="217"/>
        <end position="243"/>
    </location>
</feature>
<dbReference type="PANTHER" id="PTHR30065:SF8">
    <property type="entry name" value="FLAGELLAR BIOSYNTHETIC PROTEIN FLIR"/>
    <property type="match status" value="1"/>
</dbReference>
<keyword evidence="9" id="KW-1185">Reference proteome</keyword>
<dbReference type="RefSeq" id="WP_209380503.1">
    <property type="nucleotide sequence ID" value="NZ_JAGIZB010000015.1"/>
</dbReference>
<evidence type="ECO:0000313" key="8">
    <source>
        <dbReference type="EMBL" id="MBP0446232.1"/>
    </source>
</evidence>